<dbReference type="GO" id="GO:0055085">
    <property type="term" value="P:transmembrane transport"/>
    <property type="evidence" value="ECO:0007669"/>
    <property type="project" value="InterPro"/>
</dbReference>
<evidence type="ECO:0000256" key="7">
    <source>
        <dbReference type="ARBA" id="ARBA00022989"/>
    </source>
</evidence>
<keyword evidence="3 10" id="KW-0813">Transport</keyword>
<dbReference type="Pfam" id="PF00153">
    <property type="entry name" value="Mito_carr"/>
    <property type="match status" value="3"/>
</dbReference>
<dbReference type="Gene3D" id="1.50.40.10">
    <property type="entry name" value="Mitochondrial carrier domain"/>
    <property type="match status" value="1"/>
</dbReference>
<keyword evidence="13" id="KW-1185">Reference proteome</keyword>
<dbReference type="EMBL" id="JAQMWT010000565">
    <property type="protein sequence ID" value="KAJ8599432.1"/>
    <property type="molecule type" value="Genomic_DNA"/>
</dbReference>
<dbReference type="GO" id="GO:0005743">
    <property type="term" value="C:mitochondrial inner membrane"/>
    <property type="evidence" value="ECO:0007669"/>
    <property type="project" value="UniProtKB-SubCell"/>
</dbReference>
<dbReference type="PROSITE" id="PS50920">
    <property type="entry name" value="SOLCAR"/>
    <property type="match status" value="3"/>
</dbReference>
<dbReference type="InterPro" id="IPR002048">
    <property type="entry name" value="EF_hand_dom"/>
</dbReference>
<dbReference type="SUPFAM" id="SSF103506">
    <property type="entry name" value="Mitochondrial carrier"/>
    <property type="match status" value="1"/>
</dbReference>
<gene>
    <name evidence="12" type="ORF">CTAYLR_007995</name>
</gene>
<dbReference type="SMART" id="SM00054">
    <property type="entry name" value="EFh"/>
    <property type="match status" value="4"/>
</dbReference>
<evidence type="ECO:0000259" key="11">
    <source>
        <dbReference type="PROSITE" id="PS50222"/>
    </source>
</evidence>
<dbReference type="InterPro" id="IPR018108">
    <property type="entry name" value="MCP_transmembrane"/>
</dbReference>
<keyword evidence="7" id="KW-1133">Transmembrane helix</keyword>
<dbReference type="PROSITE" id="PS50222">
    <property type="entry name" value="EF_HAND_2"/>
    <property type="match status" value="3"/>
</dbReference>
<evidence type="ECO:0000256" key="8">
    <source>
        <dbReference type="ARBA" id="ARBA00023136"/>
    </source>
</evidence>
<evidence type="ECO:0000256" key="9">
    <source>
        <dbReference type="PROSITE-ProRule" id="PRU00282"/>
    </source>
</evidence>
<evidence type="ECO:0000256" key="4">
    <source>
        <dbReference type="ARBA" id="ARBA00022692"/>
    </source>
</evidence>
<comment type="similarity">
    <text evidence="2">Belongs to the centrin family.</text>
</comment>
<evidence type="ECO:0000256" key="5">
    <source>
        <dbReference type="ARBA" id="ARBA00022737"/>
    </source>
</evidence>
<dbReference type="PRINTS" id="PR00926">
    <property type="entry name" value="MITOCARRIER"/>
</dbReference>
<evidence type="ECO:0000256" key="3">
    <source>
        <dbReference type="ARBA" id="ARBA00022448"/>
    </source>
</evidence>
<feature type="domain" description="EF-hand" evidence="11">
    <location>
        <begin position="112"/>
        <end position="142"/>
    </location>
</feature>
<dbReference type="SUPFAM" id="SSF47473">
    <property type="entry name" value="EF-hand"/>
    <property type="match status" value="1"/>
</dbReference>
<dbReference type="GO" id="GO:0005509">
    <property type="term" value="F:calcium ion binding"/>
    <property type="evidence" value="ECO:0007669"/>
    <property type="project" value="InterPro"/>
</dbReference>
<name>A0AAD7U700_9STRA</name>
<evidence type="ECO:0000256" key="10">
    <source>
        <dbReference type="RuleBase" id="RU000488"/>
    </source>
</evidence>
<reference evidence="12" key="1">
    <citation type="submission" date="2023-01" db="EMBL/GenBank/DDBJ databases">
        <title>Metagenome sequencing of chrysophaentin producing Chrysophaeum taylorii.</title>
        <authorList>
            <person name="Davison J."/>
            <person name="Bewley C."/>
        </authorList>
    </citation>
    <scope>NUCLEOTIDE SEQUENCE</scope>
    <source>
        <strain evidence="12">NIES-1699</strain>
    </source>
</reference>
<evidence type="ECO:0000313" key="13">
    <source>
        <dbReference type="Proteomes" id="UP001230188"/>
    </source>
</evidence>
<evidence type="ECO:0000256" key="1">
    <source>
        <dbReference type="ARBA" id="ARBA00004448"/>
    </source>
</evidence>
<accession>A0AAD7U700</accession>
<evidence type="ECO:0000313" key="12">
    <source>
        <dbReference type="EMBL" id="KAJ8599432.1"/>
    </source>
</evidence>
<protein>
    <recommendedName>
        <fullName evidence="11">EF-hand domain-containing protein</fullName>
    </recommendedName>
</protein>
<comment type="caution">
    <text evidence="12">The sequence shown here is derived from an EMBL/GenBank/DDBJ whole genome shotgun (WGS) entry which is preliminary data.</text>
</comment>
<keyword evidence="6" id="KW-0106">Calcium</keyword>
<dbReference type="Pfam" id="PF13499">
    <property type="entry name" value="EF-hand_7"/>
    <property type="match status" value="2"/>
</dbReference>
<evidence type="ECO:0000256" key="6">
    <source>
        <dbReference type="ARBA" id="ARBA00022837"/>
    </source>
</evidence>
<dbReference type="Proteomes" id="UP001230188">
    <property type="component" value="Unassembled WGS sequence"/>
</dbReference>
<dbReference type="InterPro" id="IPR002067">
    <property type="entry name" value="MCP"/>
</dbReference>
<sequence>MATLRAIERRHEERVRAVFRAHDVDSSQKLNRHELRAALLDLGVKVGEAELKRLLRRVDDDGSGDLDCAEFGKLFALGRLQAVFREVDESGNGLIDEVELREALRKVGGVNAKELMRRVDIDRSGKIDFEEFVDAFEFVPRATLHAARQSFDDAIPHIHGLEAWQTVVTGGLAGVASRTVVAPLERVKLAAQVSTDPAKFSSWRELRRVARVEGSRGLFAGNVLNCARVFPTAAITCTLYNQLVGVAPINRDEIDAAEPAWRMACASVAALVANVLTYPGDVLRARLTVLQGTSSTPARIVATSLANPRGLFRGLAPTLLSVVPFVAIQNATVDFCKHAADVYDVEVTPALLVAAGTTAGLAAQSVVHPLDVVRRRAQVRGTAEMSWWTALRTLPLSSLYAGIGTTYVKAVPMCATFAFVAGTLASHFKRTNDERPPREAES</sequence>
<dbReference type="PROSITE" id="PS00018">
    <property type="entry name" value="EF_HAND_1"/>
    <property type="match status" value="3"/>
</dbReference>
<dbReference type="PANTHER" id="PTHR24089">
    <property type="entry name" value="SOLUTE CARRIER FAMILY 25"/>
    <property type="match status" value="1"/>
</dbReference>
<dbReference type="FunFam" id="1.10.238.10:FF:000178">
    <property type="entry name" value="Calmodulin-2 A"/>
    <property type="match status" value="1"/>
</dbReference>
<evidence type="ECO:0000256" key="2">
    <source>
        <dbReference type="ARBA" id="ARBA00005253"/>
    </source>
</evidence>
<comment type="similarity">
    <text evidence="10">Belongs to the mitochondrial carrier (TC 2.A.29) family.</text>
</comment>
<dbReference type="InterPro" id="IPR011992">
    <property type="entry name" value="EF-hand-dom_pair"/>
</dbReference>
<dbReference type="InterPro" id="IPR023395">
    <property type="entry name" value="MCP_dom_sf"/>
</dbReference>
<keyword evidence="8 9" id="KW-0472">Membrane</keyword>
<dbReference type="Gene3D" id="1.10.238.10">
    <property type="entry name" value="EF-hand"/>
    <property type="match status" value="2"/>
</dbReference>
<keyword evidence="4 9" id="KW-0812">Transmembrane</keyword>
<feature type="repeat" description="Solcar" evidence="9">
    <location>
        <begin position="161"/>
        <end position="246"/>
    </location>
</feature>
<feature type="repeat" description="Solcar" evidence="9">
    <location>
        <begin position="257"/>
        <end position="339"/>
    </location>
</feature>
<dbReference type="AlphaFoldDB" id="A0AAD7U700"/>
<comment type="subcellular location">
    <subcellularLocation>
        <location evidence="1">Mitochondrion inner membrane</location>
        <topology evidence="1">Multi-pass membrane protein</topology>
    </subcellularLocation>
</comment>
<feature type="domain" description="EF-hand" evidence="11">
    <location>
        <begin position="75"/>
        <end position="110"/>
    </location>
</feature>
<proteinExistence type="inferred from homology"/>
<feature type="domain" description="EF-hand" evidence="11">
    <location>
        <begin position="10"/>
        <end position="45"/>
    </location>
</feature>
<dbReference type="InterPro" id="IPR018247">
    <property type="entry name" value="EF_Hand_1_Ca_BS"/>
</dbReference>
<keyword evidence="5" id="KW-0677">Repeat</keyword>
<feature type="repeat" description="Solcar" evidence="9">
    <location>
        <begin position="347"/>
        <end position="427"/>
    </location>
</feature>
<organism evidence="12 13">
    <name type="scientific">Chrysophaeum taylorii</name>
    <dbReference type="NCBI Taxonomy" id="2483200"/>
    <lineage>
        <taxon>Eukaryota</taxon>
        <taxon>Sar</taxon>
        <taxon>Stramenopiles</taxon>
        <taxon>Ochrophyta</taxon>
        <taxon>Pelagophyceae</taxon>
        <taxon>Pelagomonadales</taxon>
        <taxon>Pelagomonadaceae</taxon>
        <taxon>Chrysophaeum</taxon>
    </lineage>
</organism>